<dbReference type="GO" id="GO:0016887">
    <property type="term" value="F:ATP hydrolysis activity"/>
    <property type="evidence" value="ECO:0007669"/>
    <property type="project" value="InterPro"/>
</dbReference>
<evidence type="ECO:0000256" key="5">
    <source>
        <dbReference type="ARBA" id="ARBA00022741"/>
    </source>
</evidence>
<evidence type="ECO:0000313" key="11">
    <source>
        <dbReference type="Proteomes" id="UP000254051"/>
    </source>
</evidence>
<dbReference type="CDD" id="cd03216">
    <property type="entry name" value="ABC_Carb_Monos_I"/>
    <property type="match status" value="1"/>
</dbReference>
<dbReference type="AlphaFoldDB" id="A0A315ZY52"/>
<keyword evidence="5" id="KW-0547">Nucleotide-binding</keyword>
<feature type="domain" description="ABC transporter" evidence="9">
    <location>
        <begin position="248"/>
        <end position="501"/>
    </location>
</feature>
<dbReference type="InterPro" id="IPR017871">
    <property type="entry name" value="ABC_transporter-like_CS"/>
</dbReference>
<dbReference type="GO" id="GO:0005524">
    <property type="term" value="F:ATP binding"/>
    <property type="evidence" value="ECO:0007669"/>
    <property type="project" value="UniProtKB-KW"/>
</dbReference>
<dbReference type="CDD" id="cd03215">
    <property type="entry name" value="ABC_Carb_Monos_II"/>
    <property type="match status" value="1"/>
</dbReference>
<evidence type="ECO:0000256" key="3">
    <source>
        <dbReference type="ARBA" id="ARBA00022475"/>
    </source>
</evidence>
<keyword evidence="7" id="KW-1278">Translocase</keyword>
<gene>
    <name evidence="10" type="ORF">SAMN05216529_104326</name>
</gene>
<dbReference type="OrthoDB" id="9771863at2"/>
<dbReference type="PROSITE" id="PS50893">
    <property type="entry name" value="ABC_TRANSPORTER_2"/>
    <property type="match status" value="2"/>
</dbReference>
<keyword evidence="2" id="KW-0813">Transport</keyword>
<dbReference type="FunFam" id="3.40.50.300:FF:000127">
    <property type="entry name" value="Ribose import ATP-binding protein RbsA"/>
    <property type="match status" value="1"/>
</dbReference>
<dbReference type="InterPro" id="IPR003439">
    <property type="entry name" value="ABC_transporter-like_ATP-bd"/>
</dbReference>
<name>A0A315ZY52_9FIRM</name>
<comment type="subcellular location">
    <subcellularLocation>
        <location evidence="1">Cell membrane</location>
        <topology evidence="1">Peripheral membrane protein</topology>
    </subcellularLocation>
</comment>
<dbReference type="PANTHER" id="PTHR43790:SF9">
    <property type="entry name" value="GALACTOFURANOSE TRANSPORTER ATP-BINDING PROTEIN YTFR"/>
    <property type="match status" value="1"/>
</dbReference>
<keyword evidence="6 10" id="KW-0067">ATP-binding</keyword>
<organism evidence="10 11">
    <name type="scientific">Faecalicatena contorta</name>
    <dbReference type="NCBI Taxonomy" id="39482"/>
    <lineage>
        <taxon>Bacteria</taxon>
        <taxon>Bacillati</taxon>
        <taxon>Bacillota</taxon>
        <taxon>Clostridia</taxon>
        <taxon>Lachnospirales</taxon>
        <taxon>Lachnospiraceae</taxon>
        <taxon>Faecalicatena</taxon>
    </lineage>
</organism>
<dbReference type="SUPFAM" id="SSF52540">
    <property type="entry name" value="P-loop containing nucleoside triphosphate hydrolases"/>
    <property type="match status" value="2"/>
</dbReference>
<dbReference type="InterPro" id="IPR050107">
    <property type="entry name" value="ABC_carbohydrate_import_ATPase"/>
</dbReference>
<feature type="domain" description="ABC transporter" evidence="9">
    <location>
        <begin position="6"/>
        <end position="242"/>
    </location>
</feature>
<dbReference type="Gene3D" id="3.40.50.300">
    <property type="entry name" value="P-loop containing nucleotide triphosphate hydrolases"/>
    <property type="match status" value="2"/>
</dbReference>
<keyword evidence="8" id="KW-0472">Membrane</keyword>
<evidence type="ECO:0000256" key="1">
    <source>
        <dbReference type="ARBA" id="ARBA00004202"/>
    </source>
</evidence>
<dbReference type="Pfam" id="PF00005">
    <property type="entry name" value="ABC_tran"/>
    <property type="match status" value="2"/>
</dbReference>
<evidence type="ECO:0000256" key="4">
    <source>
        <dbReference type="ARBA" id="ARBA00022737"/>
    </source>
</evidence>
<keyword evidence="3" id="KW-1003">Cell membrane</keyword>
<accession>A0A315ZY52</accession>
<dbReference type="InterPro" id="IPR003593">
    <property type="entry name" value="AAA+_ATPase"/>
</dbReference>
<dbReference type="PROSITE" id="PS00211">
    <property type="entry name" value="ABC_TRANSPORTER_1"/>
    <property type="match status" value="1"/>
</dbReference>
<dbReference type="InterPro" id="IPR027417">
    <property type="entry name" value="P-loop_NTPase"/>
</dbReference>
<protein>
    <submittedName>
        <fullName evidence="10">Monosaccharide ABC transporter ATP-binding protein, CUT2 family</fullName>
    </submittedName>
</protein>
<keyword evidence="11" id="KW-1185">Reference proteome</keyword>
<dbReference type="PANTHER" id="PTHR43790">
    <property type="entry name" value="CARBOHYDRATE TRANSPORT ATP-BINDING PROTEIN MG119-RELATED"/>
    <property type="match status" value="1"/>
</dbReference>
<evidence type="ECO:0000256" key="8">
    <source>
        <dbReference type="ARBA" id="ARBA00023136"/>
    </source>
</evidence>
<evidence type="ECO:0000313" key="10">
    <source>
        <dbReference type="EMBL" id="SUQ14009.1"/>
    </source>
</evidence>
<evidence type="ECO:0000256" key="6">
    <source>
        <dbReference type="ARBA" id="ARBA00022840"/>
    </source>
</evidence>
<dbReference type="RefSeq" id="WP_109710471.1">
    <property type="nucleotide sequence ID" value="NZ_QGDS01000004.1"/>
</dbReference>
<reference evidence="11" key="1">
    <citation type="submission" date="2017-07" db="EMBL/GenBank/DDBJ databases">
        <authorList>
            <person name="Varghese N."/>
            <person name="Submissions S."/>
        </authorList>
    </citation>
    <scope>NUCLEOTIDE SEQUENCE [LARGE SCALE GENOMIC DNA]</scope>
    <source>
        <strain evidence="11">NLAE-zl-C134</strain>
    </source>
</reference>
<evidence type="ECO:0000256" key="2">
    <source>
        <dbReference type="ARBA" id="ARBA00022448"/>
    </source>
</evidence>
<keyword evidence="4" id="KW-0677">Repeat</keyword>
<dbReference type="EMBL" id="UHJJ01000004">
    <property type="protein sequence ID" value="SUQ14009.1"/>
    <property type="molecule type" value="Genomic_DNA"/>
</dbReference>
<proteinExistence type="predicted"/>
<evidence type="ECO:0000256" key="7">
    <source>
        <dbReference type="ARBA" id="ARBA00022967"/>
    </source>
</evidence>
<dbReference type="GO" id="GO:0005886">
    <property type="term" value="C:plasma membrane"/>
    <property type="evidence" value="ECO:0007669"/>
    <property type="project" value="UniProtKB-SubCell"/>
</dbReference>
<evidence type="ECO:0000259" key="9">
    <source>
        <dbReference type="PROSITE" id="PS50893"/>
    </source>
</evidence>
<dbReference type="Proteomes" id="UP000254051">
    <property type="component" value="Unassembled WGS sequence"/>
</dbReference>
<dbReference type="SMART" id="SM00382">
    <property type="entry name" value="AAA"/>
    <property type="match status" value="1"/>
</dbReference>
<sequence>MAKSAMKMSSIVKSFNGVCVLKDVSLEIREGEIHALLGENGAGKSTLMNILGGVLTMDSGEIELFGEKVKISKPSESQEQGIAFIHQELNVVNDLKVYENMFLGYELRKKSGILDVNEMCRLTQEVFERMNVDINPRAMVRDLESSYKQIIEIAKALLRNARLIIMDEPTTSLTPPEVENVFRIMRTLTTTGVSIIFISHKLDEVVGFCDSYTVLRNGEKIESGRIKDEQGNVMSTIEIARLMVGHDAVSVDVYKEHEIGEPILEVENLCVGKHVHNVSFQLHRGEILGFTGLLGDGKDELVRCLFGDLPMTSGCIKLRNQEVQIHSPEKAKKLKIGFLPANRKENAIIKDLNIIENLTISTLDACCKGVSLQHKEESKTAHLYKELLRIKASNLKNKITSLSGGNQQKVVLSKWMNSSPEVMILCNPTQGVDVGAKNEIYSEIFELAKKGIAIIVTSGEAQEILKLSDRVKVMYHGVIKGELSREELSEEAIMILATGSKV</sequence>